<sequence>MSLRRAAAIAAIAVGALAVVAAVVPGSSAAYVARIANSTDTAATAPFFTCAAALANDKSAALFTLPLNEASNSTTAVDSDSGAYPGTYRGTMTTSTTTPLACSRDTGGAYVLNGTSSYVSTATSFANPQTFSEEVWFKTTVAGGKLMGFGSSQTGSSGSYDRHLYINTSGQLVFGTYNAATKTIVTSTPVTDGTWHQAVATFSGSTGMALYLDGALVAQNTTYTVAQNFTGFWRVGYDAIASWPGAPTNAYFTGSLRFASVYTTVLTAAQVQNHYNAGR</sequence>
<gene>
    <name evidence="1" type="ORF">GCM10022256_12840</name>
</gene>
<dbReference type="SUPFAM" id="SSF49899">
    <property type="entry name" value="Concanavalin A-like lectins/glucanases"/>
    <property type="match status" value="1"/>
</dbReference>
<accession>A0ABP8E0E5</accession>
<keyword evidence="2" id="KW-1185">Reference proteome</keyword>
<evidence type="ECO:0000313" key="2">
    <source>
        <dbReference type="Proteomes" id="UP001501594"/>
    </source>
</evidence>
<name>A0ABP8E0E5_9MICO</name>
<dbReference type="Proteomes" id="UP001501594">
    <property type="component" value="Unassembled WGS sequence"/>
</dbReference>
<protein>
    <recommendedName>
        <fullName evidence="3">Concanavalin A-like lectin/glucanase superfamily protein</fullName>
    </recommendedName>
</protein>
<evidence type="ECO:0000313" key="1">
    <source>
        <dbReference type="EMBL" id="GAA4265672.1"/>
    </source>
</evidence>
<comment type="caution">
    <text evidence="1">The sequence shown here is derived from an EMBL/GenBank/DDBJ whole genome shotgun (WGS) entry which is preliminary data.</text>
</comment>
<dbReference type="Gene3D" id="2.60.120.200">
    <property type="match status" value="1"/>
</dbReference>
<dbReference type="InterPro" id="IPR013320">
    <property type="entry name" value="ConA-like_dom_sf"/>
</dbReference>
<proteinExistence type="predicted"/>
<organism evidence="1 2">
    <name type="scientific">Frondihabitans peucedani</name>
    <dbReference type="NCBI Taxonomy" id="598626"/>
    <lineage>
        <taxon>Bacteria</taxon>
        <taxon>Bacillati</taxon>
        <taxon>Actinomycetota</taxon>
        <taxon>Actinomycetes</taxon>
        <taxon>Micrococcales</taxon>
        <taxon>Microbacteriaceae</taxon>
        <taxon>Frondihabitans</taxon>
    </lineage>
</organism>
<dbReference type="RefSeq" id="WP_344794232.1">
    <property type="nucleotide sequence ID" value="NZ_BAABAU010000001.1"/>
</dbReference>
<dbReference type="EMBL" id="BAABAU010000001">
    <property type="protein sequence ID" value="GAA4265672.1"/>
    <property type="molecule type" value="Genomic_DNA"/>
</dbReference>
<evidence type="ECO:0008006" key="3">
    <source>
        <dbReference type="Google" id="ProtNLM"/>
    </source>
</evidence>
<dbReference type="Pfam" id="PF13385">
    <property type="entry name" value="Laminin_G_3"/>
    <property type="match status" value="1"/>
</dbReference>
<reference evidence="2" key="1">
    <citation type="journal article" date="2019" name="Int. J. Syst. Evol. Microbiol.">
        <title>The Global Catalogue of Microorganisms (GCM) 10K type strain sequencing project: providing services to taxonomists for standard genome sequencing and annotation.</title>
        <authorList>
            <consortium name="The Broad Institute Genomics Platform"/>
            <consortium name="The Broad Institute Genome Sequencing Center for Infectious Disease"/>
            <person name="Wu L."/>
            <person name="Ma J."/>
        </authorList>
    </citation>
    <scope>NUCLEOTIDE SEQUENCE [LARGE SCALE GENOMIC DNA]</scope>
    <source>
        <strain evidence="2">JCM 17442</strain>
    </source>
</reference>